<dbReference type="PANTHER" id="PTHR48094:SF12">
    <property type="entry name" value="PARKINSON DISEASE PROTEIN 7 HOMOLOG"/>
    <property type="match status" value="1"/>
</dbReference>
<organism evidence="2 3">
    <name type="scientific">Candidatus Phytoplasma pruni</name>
    <dbReference type="NCBI Taxonomy" id="479893"/>
    <lineage>
        <taxon>Bacteria</taxon>
        <taxon>Bacillati</taxon>
        <taxon>Mycoplasmatota</taxon>
        <taxon>Mollicutes</taxon>
        <taxon>Acholeplasmatales</taxon>
        <taxon>Acholeplasmataceae</taxon>
        <taxon>Candidatus Phytoplasma</taxon>
        <taxon>16SrIII (X-disease group)</taxon>
    </lineage>
</organism>
<dbReference type="AlphaFoldDB" id="A0A0M1N079"/>
<dbReference type="InterPro" id="IPR050325">
    <property type="entry name" value="Prot/Nucl_acid_deglycase"/>
</dbReference>
<gene>
    <name evidence="2" type="primary">thiJ</name>
    <name evidence="2" type="ORF">CPX_001450</name>
</gene>
<dbReference type="SUPFAM" id="SSF52317">
    <property type="entry name" value="Class I glutamine amidotransferase-like"/>
    <property type="match status" value="1"/>
</dbReference>
<dbReference type="Pfam" id="PF01965">
    <property type="entry name" value="DJ-1_PfpI"/>
    <property type="match status" value="1"/>
</dbReference>
<dbReference type="OrthoDB" id="9800516at2"/>
<protein>
    <submittedName>
        <fullName evidence="2">4-methyl-5(B-hydroxyethyl)-thiazole monophosphate biosynthesis enzyme</fullName>
    </submittedName>
</protein>
<feature type="domain" description="DJ-1/PfpI" evidence="1">
    <location>
        <begin position="4"/>
        <end position="167"/>
    </location>
</feature>
<name>A0A0M1N079_9MOLU</name>
<evidence type="ECO:0000313" key="2">
    <source>
        <dbReference type="EMBL" id="KOR75573.1"/>
    </source>
</evidence>
<evidence type="ECO:0000313" key="3">
    <source>
        <dbReference type="Proteomes" id="UP000037386"/>
    </source>
</evidence>
<dbReference type="GO" id="GO:0005737">
    <property type="term" value="C:cytoplasm"/>
    <property type="evidence" value="ECO:0007669"/>
    <property type="project" value="TreeGrafter"/>
</dbReference>
<dbReference type="PATRIC" id="fig|479893.3.peg.235"/>
<dbReference type="Gene3D" id="3.40.50.880">
    <property type="match status" value="1"/>
</dbReference>
<comment type="caution">
    <text evidence="2">The sequence shown here is derived from an EMBL/GenBank/DDBJ whole genome shotgun (WGS) entry which is preliminary data.</text>
</comment>
<dbReference type="Proteomes" id="UP000037386">
    <property type="component" value="Unassembled WGS sequence"/>
</dbReference>
<dbReference type="EMBL" id="LHCF01000004">
    <property type="protein sequence ID" value="KOR75573.1"/>
    <property type="molecule type" value="Genomic_DNA"/>
</dbReference>
<dbReference type="InterPro" id="IPR029062">
    <property type="entry name" value="Class_I_gatase-like"/>
</dbReference>
<dbReference type="CDD" id="cd03135">
    <property type="entry name" value="GATase1_DJ-1"/>
    <property type="match status" value="1"/>
</dbReference>
<dbReference type="STRING" id="479893.CPX_001450"/>
<reference evidence="3" key="1">
    <citation type="submission" date="2015-05" db="EMBL/GenBank/DDBJ databases">
        <title>Draft genome sequence of 'Candidatus Phytoplasma Pruni' strain CX, a plant pathogenic bacterium.</title>
        <authorList>
            <person name="Lee I.-M."/>
            <person name="Bottner-Parker K.D."/>
            <person name="Shao J."/>
            <person name="Gundersen-Rindal D.E."/>
            <person name="Zhao Y."/>
            <person name="Davis R.E."/>
        </authorList>
    </citation>
    <scope>NUCLEOTIDE SEQUENCE [LARGE SCALE GENOMIC DNA]</scope>
    <source>
        <strain evidence="3">CX</strain>
    </source>
</reference>
<dbReference type="RefSeq" id="WP_017191653.1">
    <property type="nucleotide sequence ID" value="NZ_LHCF01000004.1"/>
</dbReference>
<evidence type="ECO:0000259" key="1">
    <source>
        <dbReference type="Pfam" id="PF01965"/>
    </source>
</evidence>
<sequence length="171" mass="19244">MKGLLVLYNGFEDCEALVTRALLKKTNLDVTTLTLNESLNVFSSQKLQVKADMYIDQVNYDNYDFLILPGGPYVKKLLDENVRDLQIILDIIKHFADRNKIIGAICAAPSFLGKLNLLENHQFTCYPGYEKYIVGNYTSEIPTVVSGNFVTSQSPATVFDFVSHLIDQLIV</sequence>
<dbReference type="InterPro" id="IPR002818">
    <property type="entry name" value="DJ-1/PfpI"/>
</dbReference>
<proteinExistence type="predicted"/>
<accession>A0A0M1N079</accession>
<dbReference type="PANTHER" id="PTHR48094">
    <property type="entry name" value="PROTEIN/NUCLEIC ACID DEGLYCASE DJ-1-RELATED"/>
    <property type="match status" value="1"/>
</dbReference>